<dbReference type="SMART" id="SM00052">
    <property type="entry name" value="EAL"/>
    <property type="match status" value="1"/>
</dbReference>
<keyword evidence="3" id="KW-1185">Reference proteome</keyword>
<dbReference type="InterPro" id="IPR050706">
    <property type="entry name" value="Cyclic-di-GMP_PDE-like"/>
</dbReference>
<dbReference type="InterPro" id="IPR035919">
    <property type="entry name" value="EAL_sf"/>
</dbReference>
<feature type="domain" description="EAL" evidence="1">
    <location>
        <begin position="1"/>
        <end position="237"/>
    </location>
</feature>
<gene>
    <name evidence="2" type="ORF">N780_14485</name>
</gene>
<sequence>MNIFELLQKNRLFHNYQPLHHLADDAIYGYEALLRSTIQSNPETLFKIAMQSNILYKLDTMSIEKAFTHYSNQLNDQKLFLNMFMSTLLHPNFIRFMHSILEVPSSPAPSIVLEMNEAKEEEAMWESPLLPIRIKMLREMGIQFAIDDFGQGATSLKKAVEIEPEYLKLDRYFATELATSDKKQKLVSLFTEYFKEDTTVVLEGIETEDDLNLAKEIGIDIAQGYFIGKPQALVVGS</sequence>
<dbReference type="RefSeq" id="WP_036780293.1">
    <property type="nucleotide sequence ID" value="NZ_AVBG01000002.1"/>
</dbReference>
<dbReference type="CDD" id="cd01948">
    <property type="entry name" value="EAL"/>
    <property type="match status" value="1"/>
</dbReference>
<dbReference type="eggNOG" id="COG2200">
    <property type="taxonomic scope" value="Bacteria"/>
</dbReference>
<dbReference type="Proteomes" id="UP000030153">
    <property type="component" value="Unassembled WGS sequence"/>
</dbReference>
<reference evidence="2 3" key="1">
    <citation type="submission" date="2013-08" db="EMBL/GenBank/DDBJ databases">
        <title>Genome of Pontibacillus chungwhensis.</title>
        <authorList>
            <person name="Wang Q."/>
            <person name="Wang G."/>
        </authorList>
    </citation>
    <scope>NUCLEOTIDE SEQUENCE [LARGE SCALE GENOMIC DNA]</scope>
    <source>
        <strain evidence="2 3">BH030062</strain>
    </source>
</reference>
<dbReference type="PANTHER" id="PTHR33121:SF76">
    <property type="entry name" value="SIGNALING PROTEIN"/>
    <property type="match status" value="1"/>
</dbReference>
<protein>
    <submittedName>
        <fullName evidence="2">Diguanylate phosphodiesterase</fullName>
    </submittedName>
</protein>
<dbReference type="GO" id="GO:0071111">
    <property type="term" value="F:cyclic-guanylate-specific phosphodiesterase activity"/>
    <property type="evidence" value="ECO:0007669"/>
    <property type="project" value="InterPro"/>
</dbReference>
<evidence type="ECO:0000259" key="1">
    <source>
        <dbReference type="PROSITE" id="PS50883"/>
    </source>
</evidence>
<dbReference type="EMBL" id="AVBG01000002">
    <property type="protein sequence ID" value="KGP92589.1"/>
    <property type="molecule type" value="Genomic_DNA"/>
</dbReference>
<dbReference type="Pfam" id="PF00563">
    <property type="entry name" value="EAL"/>
    <property type="match status" value="1"/>
</dbReference>
<comment type="caution">
    <text evidence="2">The sequence shown here is derived from an EMBL/GenBank/DDBJ whole genome shotgun (WGS) entry which is preliminary data.</text>
</comment>
<dbReference type="PANTHER" id="PTHR33121">
    <property type="entry name" value="CYCLIC DI-GMP PHOSPHODIESTERASE PDEF"/>
    <property type="match status" value="1"/>
</dbReference>
<name>A0A0A2UXB8_9BACI</name>
<accession>A0A0A2UXB8</accession>
<evidence type="ECO:0000313" key="2">
    <source>
        <dbReference type="EMBL" id="KGP92589.1"/>
    </source>
</evidence>
<dbReference type="SUPFAM" id="SSF141868">
    <property type="entry name" value="EAL domain-like"/>
    <property type="match status" value="1"/>
</dbReference>
<evidence type="ECO:0000313" key="3">
    <source>
        <dbReference type="Proteomes" id="UP000030153"/>
    </source>
</evidence>
<dbReference type="PROSITE" id="PS50883">
    <property type="entry name" value="EAL"/>
    <property type="match status" value="1"/>
</dbReference>
<dbReference type="Gene3D" id="3.20.20.450">
    <property type="entry name" value="EAL domain"/>
    <property type="match status" value="1"/>
</dbReference>
<organism evidence="2 3">
    <name type="scientific">Pontibacillus chungwhensis BH030062</name>
    <dbReference type="NCBI Taxonomy" id="1385513"/>
    <lineage>
        <taxon>Bacteria</taxon>
        <taxon>Bacillati</taxon>
        <taxon>Bacillota</taxon>
        <taxon>Bacilli</taxon>
        <taxon>Bacillales</taxon>
        <taxon>Bacillaceae</taxon>
        <taxon>Pontibacillus</taxon>
    </lineage>
</organism>
<dbReference type="STRING" id="1385513.N780_14485"/>
<proteinExistence type="predicted"/>
<dbReference type="OrthoDB" id="581425at2"/>
<dbReference type="AlphaFoldDB" id="A0A0A2UXB8"/>
<dbReference type="InterPro" id="IPR001633">
    <property type="entry name" value="EAL_dom"/>
</dbReference>